<dbReference type="EMBL" id="SOQW01000003">
    <property type="protein sequence ID" value="TDX91479.1"/>
    <property type="molecule type" value="Genomic_DNA"/>
</dbReference>
<proteinExistence type="predicted"/>
<protein>
    <recommendedName>
        <fullName evidence="3">Cyclic lactone autoinducer peptide</fullName>
    </recommendedName>
</protein>
<accession>A0ABY2FTV8</accession>
<dbReference type="Proteomes" id="UP000295709">
    <property type="component" value="Unassembled WGS sequence"/>
</dbReference>
<sequence>MNFVKKIIFSLKTLANTKNCPIFALTKTKEVLYHTTKK</sequence>
<keyword evidence="2" id="KW-1185">Reference proteome</keyword>
<evidence type="ECO:0000313" key="2">
    <source>
        <dbReference type="Proteomes" id="UP000295709"/>
    </source>
</evidence>
<reference evidence="1 2" key="1">
    <citation type="submission" date="2019-03" db="EMBL/GenBank/DDBJ databases">
        <title>Genomic Encyclopedia of Archaeal and Bacterial Type Strains, Phase II (KMG-II): from individual species to whole genera.</title>
        <authorList>
            <person name="Goeker M."/>
        </authorList>
    </citation>
    <scope>NUCLEOTIDE SEQUENCE [LARGE SCALE GENOMIC DNA]</scope>
    <source>
        <strain evidence="1 2">DSM 15235</strain>
    </source>
</reference>
<comment type="caution">
    <text evidence="1">The sequence shown here is derived from an EMBL/GenBank/DDBJ whole genome shotgun (WGS) entry which is preliminary data.</text>
</comment>
<gene>
    <name evidence="1" type="ORF">BCF50_2614</name>
</gene>
<organism evidence="1 2">
    <name type="scientific">Chryseobacterium daecheongense</name>
    <dbReference type="NCBI Taxonomy" id="192389"/>
    <lineage>
        <taxon>Bacteria</taxon>
        <taxon>Pseudomonadati</taxon>
        <taxon>Bacteroidota</taxon>
        <taxon>Flavobacteriia</taxon>
        <taxon>Flavobacteriales</taxon>
        <taxon>Weeksellaceae</taxon>
        <taxon>Chryseobacterium group</taxon>
        <taxon>Chryseobacterium</taxon>
    </lineage>
</organism>
<evidence type="ECO:0008006" key="3">
    <source>
        <dbReference type="Google" id="ProtNLM"/>
    </source>
</evidence>
<evidence type="ECO:0000313" key="1">
    <source>
        <dbReference type="EMBL" id="TDX91479.1"/>
    </source>
</evidence>
<name>A0ABY2FTV8_9FLAO</name>